<evidence type="ECO:0000256" key="1">
    <source>
        <dbReference type="SAM" id="Phobius"/>
    </source>
</evidence>
<keyword evidence="1" id="KW-0472">Membrane</keyword>
<reference evidence="2" key="1">
    <citation type="submission" date="2015-08" db="EMBL/GenBank/DDBJ databases">
        <title>Complete DNA Sequence of Pseudomonas syringae pv. actinidiae, the Causal Agent of Kiwifruit Canker Disease.</title>
        <authorList>
            <person name="Rikkerink E.H.A."/>
            <person name="Fineran P.C."/>
        </authorList>
    </citation>
    <scope>NUCLEOTIDE SEQUENCE</scope>
    <source>
        <strain evidence="2">SkMP5</strain>
    </source>
</reference>
<accession>A0A0K8QKH3</accession>
<organism evidence="2">
    <name type="scientific">Mizugakiibacter sediminis</name>
    <dbReference type="NCBI Taxonomy" id="1475481"/>
    <lineage>
        <taxon>Bacteria</taxon>
        <taxon>Pseudomonadati</taxon>
        <taxon>Pseudomonadota</taxon>
        <taxon>Gammaproteobacteria</taxon>
        <taxon>Lysobacterales</taxon>
        <taxon>Rhodanobacteraceae</taxon>
        <taxon>Mizugakiibacter</taxon>
    </lineage>
</organism>
<keyword evidence="1" id="KW-0812">Transmembrane</keyword>
<keyword evidence="1" id="KW-1133">Transmembrane helix</keyword>
<dbReference type="AlphaFoldDB" id="A0A0K8QKH3"/>
<keyword evidence="3" id="KW-1185">Reference proteome</keyword>
<proteinExistence type="predicted"/>
<evidence type="ECO:0000313" key="3">
    <source>
        <dbReference type="Proteomes" id="UP000253740"/>
    </source>
</evidence>
<protein>
    <submittedName>
        <fullName evidence="2">Uncharacterized protein</fullName>
    </submittedName>
</protein>
<gene>
    <name evidence="2" type="ORF">MBSD_n0647</name>
</gene>
<feature type="transmembrane region" description="Helical" evidence="1">
    <location>
        <begin position="133"/>
        <end position="159"/>
    </location>
</feature>
<name>A0A0K8QKH3_9GAMM</name>
<feature type="transmembrane region" description="Helical" evidence="1">
    <location>
        <begin position="104"/>
        <end position="121"/>
    </location>
</feature>
<feature type="transmembrane region" description="Helical" evidence="1">
    <location>
        <begin position="39"/>
        <end position="59"/>
    </location>
</feature>
<dbReference type="EMBL" id="DF970159">
    <property type="protein sequence ID" value="GAP65358.1"/>
    <property type="molecule type" value="Genomic_DNA"/>
</dbReference>
<sequence length="175" mass="18081">MDRHPAGGTAHRCAAAAPHAILRGSRRRAAMPVRLLRRLLPWLLVAASAALAMLVRYALIEPVAVAHRCNADAAARWCGLREAAVLAFTRGPDTWWSDAPGVSALGWIGAAALLAGALALLRRHPLTATLAAALGAVALVLYCFQSGALALLVGVLALARSQARPASTPANHAAG</sequence>
<dbReference type="Proteomes" id="UP000253740">
    <property type="component" value="Unassembled WGS sequence"/>
</dbReference>
<evidence type="ECO:0000313" key="2">
    <source>
        <dbReference type="EMBL" id="GAP65358.1"/>
    </source>
</evidence>